<keyword evidence="6" id="KW-0051">Antiviral defense</keyword>
<evidence type="ECO:0000256" key="6">
    <source>
        <dbReference type="ARBA" id="ARBA00023118"/>
    </source>
</evidence>
<evidence type="ECO:0000256" key="4">
    <source>
        <dbReference type="ARBA" id="ARBA00022525"/>
    </source>
</evidence>
<dbReference type="PANTHER" id="PTHR31943:SF1">
    <property type="entry name" value="INTERFERON LAMBDA-2-RELATED"/>
    <property type="match status" value="1"/>
</dbReference>
<comment type="subcellular location">
    <subcellularLocation>
        <location evidence="1">Secreted</location>
    </subcellularLocation>
</comment>
<comment type="caution">
    <text evidence="7">The sequence shown here is derived from an EMBL/GenBank/DDBJ whole genome shotgun (WGS) entry which is preliminary data.</text>
</comment>
<organism evidence="7 8">
    <name type="scientific">Alligator mississippiensis</name>
    <name type="common">American alligator</name>
    <dbReference type="NCBI Taxonomy" id="8496"/>
    <lineage>
        <taxon>Eukaryota</taxon>
        <taxon>Metazoa</taxon>
        <taxon>Chordata</taxon>
        <taxon>Craniata</taxon>
        <taxon>Vertebrata</taxon>
        <taxon>Euteleostomi</taxon>
        <taxon>Archelosauria</taxon>
        <taxon>Archosauria</taxon>
        <taxon>Crocodylia</taxon>
        <taxon>Alligatoridae</taxon>
        <taxon>Alligatorinae</taxon>
        <taxon>Alligator</taxon>
    </lineage>
</organism>
<dbReference type="GO" id="GO:0045087">
    <property type="term" value="P:innate immune response"/>
    <property type="evidence" value="ECO:0007669"/>
    <property type="project" value="TreeGrafter"/>
</dbReference>
<dbReference type="Pfam" id="PF15177">
    <property type="entry name" value="IL28A"/>
    <property type="match status" value="1"/>
</dbReference>
<keyword evidence="5" id="KW-0732">Signal</keyword>
<evidence type="ECO:0000256" key="3">
    <source>
        <dbReference type="ARBA" id="ARBA00022514"/>
    </source>
</evidence>
<reference evidence="7 8" key="1">
    <citation type="journal article" date="2012" name="Genome Biol.">
        <title>Sequencing three crocodilian genomes to illuminate the evolution of archosaurs and amniotes.</title>
        <authorList>
            <person name="St John J.A."/>
            <person name="Braun E.L."/>
            <person name="Isberg S.R."/>
            <person name="Miles L.G."/>
            <person name="Chong A.Y."/>
            <person name="Gongora J."/>
            <person name="Dalzell P."/>
            <person name="Moran C."/>
            <person name="Bed'hom B."/>
            <person name="Abzhanov A."/>
            <person name="Burgess S.C."/>
            <person name="Cooksey A.M."/>
            <person name="Castoe T.A."/>
            <person name="Crawford N.G."/>
            <person name="Densmore L.D."/>
            <person name="Drew J.C."/>
            <person name="Edwards S.V."/>
            <person name="Faircloth B.C."/>
            <person name="Fujita M.K."/>
            <person name="Greenwold M.J."/>
            <person name="Hoffmann F.G."/>
            <person name="Howard J.M."/>
            <person name="Iguchi T."/>
            <person name="Janes D.E."/>
            <person name="Khan S.Y."/>
            <person name="Kohno S."/>
            <person name="de Koning A.J."/>
            <person name="Lance S.L."/>
            <person name="McCarthy F.M."/>
            <person name="McCormack J.E."/>
            <person name="Merchant M.E."/>
            <person name="Peterson D.G."/>
            <person name="Pollock D.D."/>
            <person name="Pourmand N."/>
            <person name="Raney B.J."/>
            <person name="Roessler K.A."/>
            <person name="Sanford J.R."/>
            <person name="Sawyer R.H."/>
            <person name="Schmidt C.J."/>
            <person name="Triplett E.W."/>
            <person name="Tuberville T.D."/>
            <person name="Venegas-Anaya M."/>
            <person name="Howard J.T."/>
            <person name="Jarvis E.D."/>
            <person name="Guillette L.J.Jr."/>
            <person name="Glenn T.C."/>
            <person name="Green R.E."/>
            <person name="Ray D.A."/>
        </authorList>
    </citation>
    <scope>NUCLEOTIDE SEQUENCE [LARGE SCALE GENOMIC DNA]</scope>
    <source>
        <strain evidence="7">KSC_2009_1</strain>
    </source>
</reference>
<dbReference type="GO" id="GO:0005125">
    <property type="term" value="F:cytokine activity"/>
    <property type="evidence" value="ECO:0007669"/>
    <property type="project" value="UniProtKB-KW"/>
</dbReference>
<keyword evidence="4" id="KW-0964">Secreted</keyword>
<dbReference type="Proteomes" id="UP000050525">
    <property type="component" value="Unassembled WGS sequence"/>
</dbReference>
<dbReference type="InterPro" id="IPR029177">
    <property type="entry name" value="INF_lambda"/>
</dbReference>
<dbReference type="Gene3D" id="1.20.1250.60">
    <property type="entry name" value="Interferon lambda"/>
    <property type="match status" value="1"/>
</dbReference>
<protein>
    <submittedName>
        <fullName evidence="7">Interferon lambda-3</fullName>
    </submittedName>
</protein>
<keyword evidence="8" id="KW-1185">Reference proteome</keyword>
<dbReference type="STRING" id="8496.A0A151N9Y8"/>
<comment type="similarity">
    <text evidence="2">Belongs to the lambda interferon family.</text>
</comment>
<keyword evidence="3" id="KW-0202">Cytokine</keyword>
<dbReference type="AlphaFoldDB" id="A0A151N9Y8"/>
<proteinExistence type="inferred from homology"/>
<dbReference type="eggNOG" id="KOG1860">
    <property type="taxonomic scope" value="Eukaryota"/>
</dbReference>
<evidence type="ECO:0000313" key="7">
    <source>
        <dbReference type="EMBL" id="KYO33567.1"/>
    </source>
</evidence>
<name>A0A151N9Y8_ALLMI</name>
<gene>
    <name evidence="7" type="primary">IFNL3</name>
    <name evidence="7" type="ORF">Y1Q_0008736</name>
</gene>
<evidence type="ECO:0000313" key="8">
    <source>
        <dbReference type="Proteomes" id="UP000050525"/>
    </source>
</evidence>
<evidence type="ECO:0000256" key="2">
    <source>
        <dbReference type="ARBA" id="ARBA00008717"/>
    </source>
</evidence>
<dbReference type="EMBL" id="AKHW03003682">
    <property type="protein sequence ID" value="KYO33567.1"/>
    <property type="molecule type" value="Genomic_DNA"/>
</dbReference>
<dbReference type="InterPro" id="IPR038326">
    <property type="entry name" value="IFN-lambda_sf"/>
</dbReference>
<evidence type="ECO:0000256" key="5">
    <source>
        <dbReference type="ARBA" id="ARBA00022729"/>
    </source>
</evidence>
<accession>A0A151N9Y8</accession>
<evidence type="ECO:0000256" key="1">
    <source>
        <dbReference type="ARBA" id="ARBA00004613"/>
    </source>
</evidence>
<dbReference type="GO" id="GO:0051607">
    <property type="term" value="P:defense response to virus"/>
    <property type="evidence" value="ECO:0007669"/>
    <property type="project" value="UniProtKB-KW"/>
</dbReference>
<sequence>MSDVDSVISSFGMQSPSDCHLVPSRRQAQLGEGAPSDQKKPCTQCQLEQTTAREEWGEGNTQSIRLGLFFVMTVCAVFTEAFPRGPLKKHCHLTKYRSLSPSELKAIKNIKDKFEETMPRQGRKCTNIFNRAWEVAELSVRDRVILVQAELDFTIDTLKNIEDPSLSEQLPRPLEFLTHIREDLKSCTFDHHHSHKKSEKLSSWLQKFHEAKSKETRKCLEESVILSIFRLLNKDLACAALKDDCIVSP</sequence>
<dbReference type="GO" id="GO:0007259">
    <property type="term" value="P:cell surface receptor signaling pathway via JAK-STAT"/>
    <property type="evidence" value="ECO:0007669"/>
    <property type="project" value="InterPro"/>
</dbReference>
<dbReference type="GO" id="GO:0005615">
    <property type="term" value="C:extracellular space"/>
    <property type="evidence" value="ECO:0007669"/>
    <property type="project" value="UniProtKB-KW"/>
</dbReference>
<dbReference type="GO" id="GO:0050778">
    <property type="term" value="P:positive regulation of immune response"/>
    <property type="evidence" value="ECO:0007669"/>
    <property type="project" value="InterPro"/>
</dbReference>
<dbReference type="PANTHER" id="PTHR31943">
    <property type="entry name" value="INTERLEUKIN-28 AND 29"/>
    <property type="match status" value="1"/>
</dbReference>